<organism evidence="8 9">
    <name type="scientific">Lancefieldella parvula</name>
    <dbReference type="NCBI Taxonomy" id="1382"/>
    <lineage>
        <taxon>Bacteria</taxon>
        <taxon>Bacillati</taxon>
        <taxon>Actinomycetota</taxon>
        <taxon>Coriobacteriia</taxon>
        <taxon>Coriobacteriales</taxon>
        <taxon>Atopobiaceae</taxon>
        <taxon>Lancefieldella</taxon>
    </lineage>
</organism>
<evidence type="ECO:0000313" key="9">
    <source>
        <dbReference type="Proteomes" id="UP000787322"/>
    </source>
</evidence>
<dbReference type="GO" id="GO:0008176">
    <property type="term" value="F:tRNA (guanine(46)-N7)-methyltransferase activity"/>
    <property type="evidence" value="ECO:0007669"/>
    <property type="project" value="UniProtKB-EC"/>
</dbReference>
<evidence type="ECO:0000256" key="1">
    <source>
        <dbReference type="ARBA" id="ARBA00000142"/>
    </source>
</evidence>
<keyword evidence="6" id="KW-0949">S-adenosyl-L-methionine</keyword>
<dbReference type="InterPro" id="IPR003358">
    <property type="entry name" value="tRNA_(Gua-N-7)_MeTrfase_Trmb"/>
</dbReference>
<evidence type="ECO:0000256" key="6">
    <source>
        <dbReference type="ARBA" id="ARBA00022691"/>
    </source>
</evidence>
<evidence type="ECO:0000256" key="7">
    <source>
        <dbReference type="ARBA" id="ARBA00022694"/>
    </source>
</evidence>
<evidence type="ECO:0000256" key="3">
    <source>
        <dbReference type="ARBA" id="ARBA00011977"/>
    </source>
</evidence>
<dbReference type="PANTHER" id="PTHR23417">
    <property type="entry name" value="3-DEOXY-D-MANNO-OCTULOSONIC-ACID TRANSFERASE/TRNA GUANINE-N 7 - -METHYLTRANSFERASE"/>
    <property type="match status" value="1"/>
</dbReference>
<proteinExistence type="predicted"/>
<dbReference type="AlphaFoldDB" id="A0A9D5X3Z7"/>
<dbReference type="CDD" id="cd02440">
    <property type="entry name" value="AdoMet_MTases"/>
    <property type="match status" value="1"/>
</dbReference>
<gene>
    <name evidence="8" type="ORF">HXK24_04525</name>
</gene>
<comment type="function">
    <text evidence="2">Catalyzes the formation of N(7)-methylguanine at position 46 (m7G46) in tRNA.</text>
</comment>
<dbReference type="PROSITE" id="PS51625">
    <property type="entry name" value="SAM_MT_TRMB"/>
    <property type="match status" value="1"/>
</dbReference>
<comment type="caution">
    <text evidence="8">The sequence shown here is derived from an EMBL/GenBank/DDBJ whole genome shotgun (WGS) entry which is preliminary data.</text>
</comment>
<dbReference type="Pfam" id="PF02390">
    <property type="entry name" value="Methyltransf_4"/>
    <property type="match status" value="1"/>
</dbReference>
<dbReference type="EMBL" id="JABZGU010000097">
    <property type="protein sequence ID" value="MBF4803070.1"/>
    <property type="molecule type" value="Genomic_DNA"/>
</dbReference>
<dbReference type="PANTHER" id="PTHR23417:SF14">
    <property type="entry name" value="PENTACOTRIPEPTIDE-REPEAT REGION OF PRORP DOMAIN-CONTAINING PROTEIN"/>
    <property type="match status" value="1"/>
</dbReference>
<evidence type="ECO:0000313" key="8">
    <source>
        <dbReference type="EMBL" id="MBF4803070.1"/>
    </source>
</evidence>
<name>A0A9D5X3Z7_9ACTN</name>
<keyword evidence="7" id="KW-0819">tRNA processing</keyword>
<evidence type="ECO:0000256" key="5">
    <source>
        <dbReference type="ARBA" id="ARBA00022679"/>
    </source>
</evidence>
<dbReference type="InterPro" id="IPR029063">
    <property type="entry name" value="SAM-dependent_MTases_sf"/>
</dbReference>
<sequence length="275" mass="30535">MRALHARLPKNFVLEERLEAYSSVIEPHPEALRGTWASVCAPITAEGHVPFSEVRVDLGCGKGSFTAAQAKANPNVLFVAIDTEPICISYAAKTIYEAGVPNAIVVPGTGMKIDEYFSPEEVSVIYLNFPAPFPRIRQAKMRLTDAERLMQYRNVLAKEGVVRLKTDSQPLFDFSLEQVEVAGYNFIWKTRDAQADFPNDVPSEYEQKLGAQGAKVHAYLIAPGPVPADFTPTEPVSLVDYLPEDLESLTYVPHGMESTVRNLANRARRLRKKAQ</sequence>
<dbReference type="Gene3D" id="3.40.50.150">
    <property type="entry name" value="Vaccinia Virus protein VP39"/>
    <property type="match status" value="1"/>
</dbReference>
<protein>
    <recommendedName>
        <fullName evidence="3">tRNA (guanine(46)-N(7))-methyltransferase</fullName>
        <ecNumber evidence="3">2.1.1.33</ecNumber>
    </recommendedName>
</protein>
<evidence type="ECO:0000256" key="2">
    <source>
        <dbReference type="ARBA" id="ARBA00003015"/>
    </source>
</evidence>
<accession>A0A9D5X3Z7</accession>
<dbReference type="EC" id="2.1.1.33" evidence="3"/>
<dbReference type="Proteomes" id="UP000787322">
    <property type="component" value="Unassembled WGS sequence"/>
</dbReference>
<evidence type="ECO:0000256" key="4">
    <source>
        <dbReference type="ARBA" id="ARBA00022603"/>
    </source>
</evidence>
<keyword evidence="5" id="KW-0808">Transferase</keyword>
<dbReference type="SUPFAM" id="SSF53335">
    <property type="entry name" value="S-adenosyl-L-methionine-dependent methyltransferases"/>
    <property type="match status" value="1"/>
</dbReference>
<dbReference type="GO" id="GO:0043527">
    <property type="term" value="C:tRNA methyltransferase complex"/>
    <property type="evidence" value="ECO:0007669"/>
    <property type="project" value="TreeGrafter"/>
</dbReference>
<reference evidence="8" key="1">
    <citation type="submission" date="2020-04" db="EMBL/GenBank/DDBJ databases">
        <title>Deep metagenomics examines the oral microbiome during advanced dental caries in children, revealing novel taxa and co-occurrences with host molecules.</title>
        <authorList>
            <person name="Baker J.L."/>
            <person name="Morton J.T."/>
            <person name="Dinis M."/>
            <person name="Alvarez R."/>
            <person name="Tran N.C."/>
            <person name="Knight R."/>
            <person name="Edlund A."/>
        </authorList>
    </citation>
    <scope>NUCLEOTIDE SEQUENCE</scope>
    <source>
        <strain evidence="8">JCVI_3_bin.11</strain>
    </source>
</reference>
<keyword evidence="4 8" id="KW-0489">Methyltransferase</keyword>
<comment type="catalytic activity">
    <reaction evidence="1">
        <text>guanosine(46) in tRNA + S-adenosyl-L-methionine = N(7)-methylguanosine(46) in tRNA + S-adenosyl-L-homocysteine</text>
        <dbReference type="Rhea" id="RHEA:42708"/>
        <dbReference type="Rhea" id="RHEA-COMP:10188"/>
        <dbReference type="Rhea" id="RHEA-COMP:10189"/>
        <dbReference type="ChEBI" id="CHEBI:57856"/>
        <dbReference type="ChEBI" id="CHEBI:59789"/>
        <dbReference type="ChEBI" id="CHEBI:74269"/>
        <dbReference type="ChEBI" id="CHEBI:74480"/>
        <dbReference type="EC" id="2.1.1.33"/>
    </reaction>
</comment>